<protein>
    <submittedName>
        <fullName evidence="2">Uncharacterized protein</fullName>
    </submittedName>
</protein>
<reference evidence="2 3" key="1">
    <citation type="submission" date="2019-05" db="EMBL/GenBank/DDBJ databases">
        <title>Another draft genome of Portunus trituberculatus and its Hox gene families provides insights of decapod evolution.</title>
        <authorList>
            <person name="Jeong J.-H."/>
            <person name="Song I."/>
            <person name="Kim S."/>
            <person name="Choi T."/>
            <person name="Kim D."/>
            <person name="Ryu S."/>
            <person name="Kim W."/>
        </authorList>
    </citation>
    <scope>NUCLEOTIDE SEQUENCE [LARGE SCALE GENOMIC DNA]</scope>
    <source>
        <tissue evidence="2">Muscle</tissue>
    </source>
</reference>
<feature type="compositionally biased region" description="Low complexity" evidence="1">
    <location>
        <begin position="46"/>
        <end position="58"/>
    </location>
</feature>
<accession>A0A5B7FCR9</accession>
<evidence type="ECO:0000256" key="1">
    <source>
        <dbReference type="SAM" id="MobiDB-lite"/>
    </source>
</evidence>
<sequence>MLQVSRGCGACGVSGSLSGGDGSASSGGGGVAGGVVRQEAARSGQSGPSVTAPTAASSSSFVDVVFPFRRFFVAVVDGETATRGAMQHKTRKNRVGYYVKNCLRTITICTKCRQGAKVHFSLREEE</sequence>
<keyword evidence="3" id="KW-1185">Reference proteome</keyword>
<dbReference type="AlphaFoldDB" id="A0A5B7FCR9"/>
<organism evidence="2 3">
    <name type="scientific">Portunus trituberculatus</name>
    <name type="common">Swimming crab</name>
    <name type="synonym">Neptunus trituberculatus</name>
    <dbReference type="NCBI Taxonomy" id="210409"/>
    <lineage>
        <taxon>Eukaryota</taxon>
        <taxon>Metazoa</taxon>
        <taxon>Ecdysozoa</taxon>
        <taxon>Arthropoda</taxon>
        <taxon>Crustacea</taxon>
        <taxon>Multicrustacea</taxon>
        <taxon>Malacostraca</taxon>
        <taxon>Eumalacostraca</taxon>
        <taxon>Eucarida</taxon>
        <taxon>Decapoda</taxon>
        <taxon>Pleocyemata</taxon>
        <taxon>Brachyura</taxon>
        <taxon>Eubrachyura</taxon>
        <taxon>Portunoidea</taxon>
        <taxon>Portunidae</taxon>
        <taxon>Portuninae</taxon>
        <taxon>Portunus</taxon>
    </lineage>
</organism>
<evidence type="ECO:0000313" key="3">
    <source>
        <dbReference type="Proteomes" id="UP000324222"/>
    </source>
</evidence>
<dbReference type="Proteomes" id="UP000324222">
    <property type="component" value="Unassembled WGS sequence"/>
</dbReference>
<proteinExistence type="predicted"/>
<feature type="compositionally biased region" description="Gly residues" evidence="1">
    <location>
        <begin position="19"/>
        <end position="33"/>
    </location>
</feature>
<comment type="caution">
    <text evidence="2">The sequence shown here is derived from an EMBL/GenBank/DDBJ whole genome shotgun (WGS) entry which is preliminary data.</text>
</comment>
<gene>
    <name evidence="2" type="ORF">E2C01_036546</name>
</gene>
<dbReference type="EMBL" id="VSRR010005611">
    <property type="protein sequence ID" value="MPC42913.1"/>
    <property type="molecule type" value="Genomic_DNA"/>
</dbReference>
<feature type="region of interest" description="Disordered" evidence="1">
    <location>
        <begin position="19"/>
        <end position="58"/>
    </location>
</feature>
<evidence type="ECO:0000313" key="2">
    <source>
        <dbReference type="EMBL" id="MPC42913.1"/>
    </source>
</evidence>
<name>A0A5B7FCR9_PORTR</name>